<keyword evidence="3" id="KW-0804">Transcription</keyword>
<dbReference type="GO" id="GO:0003677">
    <property type="term" value="F:DNA binding"/>
    <property type="evidence" value="ECO:0007669"/>
    <property type="project" value="UniProtKB-KW"/>
</dbReference>
<dbReference type="AlphaFoldDB" id="A0A7K3R9N9"/>
<dbReference type="GO" id="GO:0045892">
    <property type="term" value="P:negative regulation of DNA-templated transcription"/>
    <property type="evidence" value="ECO:0007669"/>
    <property type="project" value="TreeGrafter"/>
</dbReference>
<dbReference type="CDD" id="cd07377">
    <property type="entry name" value="WHTH_GntR"/>
    <property type="match status" value="1"/>
</dbReference>
<evidence type="ECO:0000313" key="6">
    <source>
        <dbReference type="Proteomes" id="UP000470951"/>
    </source>
</evidence>
<feature type="domain" description="HTH gntR-type" evidence="4">
    <location>
        <begin position="3"/>
        <end position="71"/>
    </location>
</feature>
<dbReference type="GO" id="GO:0003700">
    <property type="term" value="F:DNA-binding transcription factor activity"/>
    <property type="evidence" value="ECO:0007669"/>
    <property type="project" value="InterPro"/>
</dbReference>
<dbReference type="InterPro" id="IPR050679">
    <property type="entry name" value="Bact_HTH_transcr_reg"/>
</dbReference>
<dbReference type="InterPro" id="IPR000524">
    <property type="entry name" value="Tscrpt_reg_HTH_GntR"/>
</dbReference>
<dbReference type="SUPFAM" id="SSF64288">
    <property type="entry name" value="Chorismate lyase-like"/>
    <property type="match status" value="1"/>
</dbReference>
<dbReference type="Gene3D" id="1.10.10.10">
    <property type="entry name" value="Winged helix-like DNA-binding domain superfamily/Winged helix DNA-binding domain"/>
    <property type="match status" value="1"/>
</dbReference>
<proteinExistence type="predicted"/>
<dbReference type="PANTHER" id="PTHR44846:SF17">
    <property type="entry name" value="GNTR-FAMILY TRANSCRIPTIONAL REGULATOR"/>
    <property type="match status" value="1"/>
</dbReference>
<dbReference type="SUPFAM" id="SSF46785">
    <property type="entry name" value="Winged helix' DNA-binding domain"/>
    <property type="match status" value="1"/>
</dbReference>
<dbReference type="InterPro" id="IPR036390">
    <property type="entry name" value="WH_DNA-bd_sf"/>
</dbReference>
<accession>A0A7K3R9N9</accession>
<comment type="caution">
    <text evidence="5">The sequence shown here is derived from an EMBL/GenBank/DDBJ whole genome shotgun (WGS) entry which is preliminary data.</text>
</comment>
<dbReference type="PANTHER" id="PTHR44846">
    <property type="entry name" value="MANNOSYL-D-GLYCERATE TRANSPORT/METABOLISM SYSTEM REPRESSOR MNGR-RELATED"/>
    <property type="match status" value="1"/>
</dbReference>
<dbReference type="Pfam" id="PF00392">
    <property type="entry name" value="GntR"/>
    <property type="match status" value="1"/>
</dbReference>
<dbReference type="EMBL" id="JAAGMS010000141">
    <property type="protein sequence ID" value="NEB98824.1"/>
    <property type="molecule type" value="Genomic_DNA"/>
</dbReference>
<sequence length="255" mass="27783">MSSPAYRQMAAELRAAIEDGTYPAGGTLPKIIDLAQQYGVAKQTAREAVTELEAEGLVDVTRRRGTVVRAQPVRRRLTRGRQVLRDERGYYFDASAQPWVALEPPTMTWAPAPRDIAVLLGLPEGEEQEDVLVRDRIMGEATTGNPLQLATSYLPAALAQGTRLAQLDTGPGGIYDLLEQMGHAPLSWEEAVSARMPTPTESDRLSLPKGVPLLRITRTTTGPDGTVLEINDTRMSADTFDIGYPLARHPSAQLP</sequence>
<dbReference type="Pfam" id="PF07702">
    <property type="entry name" value="UTRA"/>
    <property type="match status" value="1"/>
</dbReference>
<dbReference type="PROSITE" id="PS50949">
    <property type="entry name" value="HTH_GNTR"/>
    <property type="match status" value="1"/>
</dbReference>
<evidence type="ECO:0000313" key="5">
    <source>
        <dbReference type="EMBL" id="NEB98824.1"/>
    </source>
</evidence>
<evidence type="ECO:0000256" key="2">
    <source>
        <dbReference type="ARBA" id="ARBA00023125"/>
    </source>
</evidence>
<evidence type="ECO:0000259" key="4">
    <source>
        <dbReference type="PROSITE" id="PS50949"/>
    </source>
</evidence>
<organism evidence="5 6">
    <name type="scientific">Streptomyces anulatus</name>
    <name type="common">Streptomyces chrysomallus</name>
    <dbReference type="NCBI Taxonomy" id="1892"/>
    <lineage>
        <taxon>Bacteria</taxon>
        <taxon>Bacillati</taxon>
        <taxon>Actinomycetota</taxon>
        <taxon>Actinomycetes</taxon>
        <taxon>Kitasatosporales</taxon>
        <taxon>Streptomycetaceae</taxon>
        <taxon>Streptomyces</taxon>
    </lineage>
</organism>
<dbReference type="Proteomes" id="UP000470951">
    <property type="component" value="Unassembled WGS sequence"/>
</dbReference>
<dbReference type="InterPro" id="IPR011663">
    <property type="entry name" value="UTRA"/>
</dbReference>
<dbReference type="SMART" id="SM00866">
    <property type="entry name" value="UTRA"/>
    <property type="match status" value="1"/>
</dbReference>
<dbReference type="PRINTS" id="PR00035">
    <property type="entry name" value="HTHGNTR"/>
</dbReference>
<reference evidence="5 6" key="1">
    <citation type="submission" date="2020-01" db="EMBL/GenBank/DDBJ databases">
        <title>Insect and environment-associated Actinomycetes.</title>
        <authorList>
            <person name="Currrie C."/>
            <person name="Chevrette M."/>
            <person name="Carlson C."/>
            <person name="Stubbendieck R."/>
            <person name="Wendt-Pienkowski E."/>
        </authorList>
    </citation>
    <scope>NUCLEOTIDE SEQUENCE [LARGE SCALE GENOMIC DNA]</scope>
    <source>
        <strain evidence="5 6">SID7903</strain>
    </source>
</reference>
<protein>
    <submittedName>
        <fullName evidence="5">GntR family transcriptional regulator</fullName>
    </submittedName>
</protein>
<dbReference type="SMART" id="SM00345">
    <property type="entry name" value="HTH_GNTR"/>
    <property type="match status" value="1"/>
</dbReference>
<evidence type="ECO:0000256" key="3">
    <source>
        <dbReference type="ARBA" id="ARBA00023163"/>
    </source>
</evidence>
<evidence type="ECO:0000256" key="1">
    <source>
        <dbReference type="ARBA" id="ARBA00023015"/>
    </source>
</evidence>
<dbReference type="RefSeq" id="WP_164219469.1">
    <property type="nucleotide sequence ID" value="NZ_JAAGMS010000141.1"/>
</dbReference>
<dbReference type="InterPro" id="IPR028978">
    <property type="entry name" value="Chorismate_lyase_/UTRA_dom_sf"/>
</dbReference>
<keyword evidence="2" id="KW-0238">DNA-binding</keyword>
<gene>
    <name evidence="5" type="ORF">G3I58_12700</name>
</gene>
<dbReference type="InterPro" id="IPR036388">
    <property type="entry name" value="WH-like_DNA-bd_sf"/>
</dbReference>
<keyword evidence="1" id="KW-0805">Transcription regulation</keyword>
<dbReference type="Gene3D" id="3.40.1410.10">
    <property type="entry name" value="Chorismate lyase-like"/>
    <property type="match status" value="1"/>
</dbReference>
<name>A0A7K3R9N9_STRAQ</name>